<evidence type="ECO:0000313" key="2">
    <source>
        <dbReference type="EMBL" id="KAK2022582.1"/>
    </source>
</evidence>
<comment type="caution">
    <text evidence="2">The sequence shown here is derived from an EMBL/GenBank/DDBJ whole genome shotgun (WGS) entry which is preliminary data.</text>
</comment>
<dbReference type="AlphaFoldDB" id="A0AAD9H742"/>
<keyword evidence="3" id="KW-1185">Reference proteome</keyword>
<gene>
    <name evidence="2" type="ORF">LX32DRAFT_657603</name>
</gene>
<feature type="region of interest" description="Disordered" evidence="1">
    <location>
        <begin position="1"/>
        <end position="22"/>
    </location>
</feature>
<evidence type="ECO:0000256" key="1">
    <source>
        <dbReference type="SAM" id="MobiDB-lite"/>
    </source>
</evidence>
<organism evidence="2 3">
    <name type="scientific">Colletotrichum zoysiae</name>
    <dbReference type="NCBI Taxonomy" id="1216348"/>
    <lineage>
        <taxon>Eukaryota</taxon>
        <taxon>Fungi</taxon>
        <taxon>Dikarya</taxon>
        <taxon>Ascomycota</taxon>
        <taxon>Pezizomycotina</taxon>
        <taxon>Sordariomycetes</taxon>
        <taxon>Hypocreomycetidae</taxon>
        <taxon>Glomerellales</taxon>
        <taxon>Glomerellaceae</taxon>
        <taxon>Colletotrichum</taxon>
        <taxon>Colletotrichum graminicola species complex</taxon>
    </lineage>
</organism>
<sequence>MSLDRTWTKGMATTTGTSPLLKSTRRVRPPLPALHRTRTHFTGRRRAPRLAHLSPPLSSDIRPLPAYFHPDIFLYKWFFTVPGLASAEHQCPPRRDSGPTRLPVFFRSVGFHLAQLESSASSHGRLASLGSAAPHYMRKSGTRSSGSQKARAIGLLSLPRSLLQNPIIGCFNTAQVGETVNQYS</sequence>
<dbReference type="EMBL" id="MU843036">
    <property type="protein sequence ID" value="KAK2022582.1"/>
    <property type="molecule type" value="Genomic_DNA"/>
</dbReference>
<evidence type="ECO:0000313" key="3">
    <source>
        <dbReference type="Proteomes" id="UP001232148"/>
    </source>
</evidence>
<accession>A0AAD9H742</accession>
<feature type="compositionally biased region" description="Low complexity" evidence="1">
    <location>
        <begin position="8"/>
        <end position="17"/>
    </location>
</feature>
<name>A0AAD9H742_9PEZI</name>
<dbReference type="Proteomes" id="UP001232148">
    <property type="component" value="Unassembled WGS sequence"/>
</dbReference>
<reference evidence="2" key="1">
    <citation type="submission" date="2021-06" db="EMBL/GenBank/DDBJ databases">
        <title>Comparative genomics, transcriptomics and evolutionary studies reveal genomic signatures of adaptation to plant cell wall in hemibiotrophic fungi.</title>
        <authorList>
            <consortium name="DOE Joint Genome Institute"/>
            <person name="Baroncelli R."/>
            <person name="Diaz J.F."/>
            <person name="Benocci T."/>
            <person name="Peng M."/>
            <person name="Battaglia E."/>
            <person name="Haridas S."/>
            <person name="Andreopoulos W."/>
            <person name="Labutti K."/>
            <person name="Pangilinan J."/>
            <person name="Floch G.L."/>
            <person name="Makela M.R."/>
            <person name="Henrissat B."/>
            <person name="Grigoriev I.V."/>
            <person name="Crouch J.A."/>
            <person name="De Vries R.P."/>
            <person name="Sukno S.A."/>
            <person name="Thon M.R."/>
        </authorList>
    </citation>
    <scope>NUCLEOTIDE SEQUENCE</scope>
    <source>
        <strain evidence="2">MAFF235873</strain>
    </source>
</reference>
<protein>
    <submittedName>
        <fullName evidence="2">Uncharacterized protein</fullName>
    </submittedName>
</protein>
<proteinExistence type="predicted"/>